<feature type="domain" description="ABC3 transporter permease C-terminal" evidence="9">
    <location>
        <begin position="215"/>
        <end position="331"/>
    </location>
</feature>
<sequence length="561" mass="58055">MGYRQALALRWSRRDRLAVLVIAVTIAFLTGVTLLGLAMAGQTTAIAADFDSPGTVESFDSVADARAAAGSGEYVLPVTSVSLDGERRTVIGIPAPPPEVSIREQTVALPTGSDGVLAATTQQQTVQGSVETASGTQQITLAPRPSGDVVPDGWYVTTAATVESLGPTGAFVLSPDSPGLVPSGEAVPLLSVLAFFVLGTRQLVDLLLLTSLAGGVLVAVTTFSVTRVVVEDRRETISVVRSTGASPLSVYAIFGVRALLLTGIGVALGYALGLVLVRSVVNAAVFVGAPTSLSVSVSAEAVRLLAPTSAFVVLLGGLAGVVAARPAVRPPPATVARPSTTLPTRGGSLSEVRRRLRPTLLSWDALVPSTATLSVFVLFVLLIAASGGALASLTPDDQQTITEADASHPIESKVPVSYAETLQQQGIAASPEILLFEVSRGEPFLVRAVEYDSYASVSNPQLVRGRTPQTADEAVIGADLARTLNVGVGDTLTLGGSTRPAFTRVELVGVFTGEGVEDDQLLVSLETGSASQPPERARSTSSEPSRSRPMRAADRPFRYSV</sequence>
<evidence type="ECO:0000313" key="12">
    <source>
        <dbReference type="Proteomes" id="UP000236584"/>
    </source>
</evidence>
<feature type="transmembrane region" description="Helical" evidence="8">
    <location>
        <begin position="250"/>
        <end position="273"/>
    </location>
</feature>
<evidence type="ECO:0000259" key="9">
    <source>
        <dbReference type="Pfam" id="PF02687"/>
    </source>
</evidence>
<dbReference type="GO" id="GO:0005886">
    <property type="term" value="C:plasma membrane"/>
    <property type="evidence" value="ECO:0007669"/>
    <property type="project" value="UniProtKB-SubCell"/>
</dbReference>
<dbReference type="OrthoDB" id="291541at2157"/>
<feature type="transmembrane region" description="Helical" evidence="8">
    <location>
        <begin position="363"/>
        <end position="385"/>
    </location>
</feature>
<dbReference type="GeneID" id="35593160"/>
<dbReference type="InterPro" id="IPR025857">
    <property type="entry name" value="MacB_PCD"/>
</dbReference>
<evidence type="ECO:0000256" key="1">
    <source>
        <dbReference type="ARBA" id="ARBA00004651"/>
    </source>
</evidence>
<evidence type="ECO:0000259" key="10">
    <source>
        <dbReference type="Pfam" id="PF12704"/>
    </source>
</evidence>
<dbReference type="Pfam" id="PF12704">
    <property type="entry name" value="MacB_PCD"/>
    <property type="match status" value="1"/>
</dbReference>
<dbReference type="AlphaFoldDB" id="A0A2I8VKU5"/>
<protein>
    <recommendedName>
        <fullName evidence="13">ABC3 transporter permease protein domain-containing protein</fullName>
    </recommendedName>
</protein>
<feature type="transmembrane region" description="Helical" evidence="8">
    <location>
        <begin position="206"/>
        <end position="230"/>
    </location>
</feature>
<organism evidence="11 12">
    <name type="scientific">Salinigranum rubrum</name>
    <dbReference type="NCBI Taxonomy" id="755307"/>
    <lineage>
        <taxon>Archaea</taxon>
        <taxon>Methanobacteriati</taxon>
        <taxon>Methanobacteriota</taxon>
        <taxon>Stenosarchaea group</taxon>
        <taxon>Halobacteria</taxon>
        <taxon>Halobacteriales</taxon>
        <taxon>Haloferacaceae</taxon>
        <taxon>Salinigranum</taxon>
    </lineage>
</organism>
<dbReference type="GO" id="GO:0022857">
    <property type="term" value="F:transmembrane transporter activity"/>
    <property type="evidence" value="ECO:0007669"/>
    <property type="project" value="TreeGrafter"/>
</dbReference>
<feature type="transmembrane region" description="Helical" evidence="8">
    <location>
        <begin position="305"/>
        <end position="324"/>
    </location>
</feature>
<dbReference type="PANTHER" id="PTHR30572">
    <property type="entry name" value="MEMBRANE COMPONENT OF TRANSPORTER-RELATED"/>
    <property type="match status" value="1"/>
</dbReference>
<dbReference type="InterPro" id="IPR003838">
    <property type="entry name" value="ABC3_permease_C"/>
</dbReference>
<evidence type="ECO:0000313" key="11">
    <source>
        <dbReference type="EMBL" id="AUV82557.1"/>
    </source>
</evidence>
<evidence type="ECO:0000256" key="2">
    <source>
        <dbReference type="ARBA" id="ARBA00022475"/>
    </source>
</evidence>
<reference evidence="11 12" key="1">
    <citation type="submission" date="2018-01" db="EMBL/GenBank/DDBJ databases">
        <title>Complete genome sequence of Salinigranum rubrum GX10T, an extremely halophilic archaeon isolated from a marine solar saltern.</title>
        <authorList>
            <person name="Han S."/>
        </authorList>
    </citation>
    <scope>NUCLEOTIDE SEQUENCE [LARGE SCALE GENOMIC DNA]</scope>
    <source>
        <strain evidence="11 12">GX10</strain>
    </source>
</reference>
<accession>A0A2I8VKU5</accession>
<evidence type="ECO:0000256" key="5">
    <source>
        <dbReference type="ARBA" id="ARBA00023136"/>
    </source>
</evidence>
<keyword evidence="5 8" id="KW-0472">Membrane</keyword>
<keyword evidence="12" id="KW-1185">Reference proteome</keyword>
<gene>
    <name evidence="11" type="ORF">C2R22_13675</name>
</gene>
<feature type="transmembrane region" description="Helical" evidence="8">
    <location>
        <begin position="280"/>
        <end position="299"/>
    </location>
</feature>
<comment type="similarity">
    <text evidence="6">Belongs to the ABC-4 integral membrane protein family.</text>
</comment>
<evidence type="ECO:0000256" key="4">
    <source>
        <dbReference type="ARBA" id="ARBA00022989"/>
    </source>
</evidence>
<feature type="compositionally biased region" description="Basic and acidic residues" evidence="7">
    <location>
        <begin position="551"/>
        <end position="561"/>
    </location>
</feature>
<evidence type="ECO:0008006" key="13">
    <source>
        <dbReference type="Google" id="ProtNLM"/>
    </source>
</evidence>
<keyword evidence="4 8" id="KW-1133">Transmembrane helix</keyword>
<dbReference type="PANTHER" id="PTHR30572:SF4">
    <property type="entry name" value="ABC TRANSPORTER PERMEASE YTRF"/>
    <property type="match status" value="1"/>
</dbReference>
<keyword evidence="2" id="KW-1003">Cell membrane</keyword>
<feature type="region of interest" description="Disordered" evidence="7">
    <location>
        <begin position="524"/>
        <end position="561"/>
    </location>
</feature>
<dbReference type="InterPro" id="IPR050250">
    <property type="entry name" value="Macrolide_Exporter_MacB"/>
</dbReference>
<comment type="subcellular location">
    <subcellularLocation>
        <location evidence="1">Cell membrane</location>
        <topology evidence="1">Multi-pass membrane protein</topology>
    </subcellularLocation>
</comment>
<evidence type="ECO:0000256" key="8">
    <source>
        <dbReference type="SAM" id="Phobius"/>
    </source>
</evidence>
<dbReference type="RefSeq" id="WP_103426246.1">
    <property type="nucleotide sequence ID" value="NZ_CP026309.1"/>
</dbReference>
<name>A0A2I8VKU5_9EURY</name>
<evidence type="ECO:0000256" key="7">
    <source>
        <dbReference type="SAM" id="MobiDB-lite"/>
    </source>
</evidence>
<feature type="domain" description="MacB-like periplasmic core" evidence="10">
    <location>
        <begin position="388"/>
        <end position="532"/>
    </location>
</feature>
<proteinExistence type="inferred from homology"/>
<dbReference type="Proteomes" id="UP000236584">
    <property type="component" value="Chromosome"/>
</dbReference>
<dbReference type="KEGG" id="srub:C2R22_13675"/>
<keyword evidence="3 8" id="KW-0812">Transmembrane</keyword>
<evidence type="ECO:0000256" key="3">
    <source>
        <dbReference type="ARBA" id="ARBA00022692"/>
    </source>
</evidence>
<evidence type="ECO:0000256" key="6">
    <source>
        <dbReference type="ARBA" id="ARBA00038076"/>
    </source>
</evidence>
<dbReference type="Pfam" id="PF02687">
    <property type="entry name" value="FtsX"/>
    <property type="match status" value="1"/>
</dbReference>
<dbReference type="EMBL" id="CP026309">
    <property type="protein sequence ID" value="AUV82557.1"/>
    <property type="molecule type" value="Genomic_DNA"/>
</dbReference>